<protein>
    <recommendedName>
        <fullName evidence="8">Major facilitator superfamily (MFS) profile domain-containing protein</fullName>
    </recommendedName>
</protein>
<evidence type="ECO:0000313" key="9">
    <source>
        <dbReference type="EMBL" id="KAH3673164.1"/>
    </source>
</evidence>
<feature type="domain" description="Major facilitator superfamily (MFS) profile" evidence="8">
    <location>
        <begin position="1"/>
        <end position="177"/>
    </location>
</feature>
<dbReference type="InterPro" id="IPR036259">
    <property type="entry name" value="MFS_trans_sf"/>
</dbReference>
<dbReference type="PROSITE" id="PS50850">
    <property type="entry name" value="MFS"/>
    <property type="match status" value="1"/>
</dbReference>
<evidence type="ECO:0000256" key="6">
    <source>
        <dbReference type="ARBA" id="ARBA00023136"/>
    </source>
</evidence>
<dbReference type="OrthoDB" id="6133115at2759"/>
<dbReference type="Proteomes" id="UP000769528">
    <property type="component" value="Unassembled WGS sequence"/>
</dbReference>
<organism evidence="9 10">
    <name type="scientific">Wickerhamomyces mucosus</name>
    <dbReference type="NCBI Taxonomy" id="1378264"/>
    <lineage>
        <taxon>Eukaryota</taxon>
        <taxon>Fungi</taxon>
        <taxon>Dikarya</taxon>
        <taxon>Ascomycota</taxon>
        <taxon>Saccharomycotina</taxon>
        <taxon>Saccharomycetes</taxon>
        <taxon>Phaffomycetales</taxon>
        <taxon>Wickerhamomycetaceae</taxon>
        <taxon>Wickerhamomyces</taxon>
    </lineage>
</organism>
<dbReference type="AlphaFoldDB" id="A0A9P8PKP6"/>
<feature type="transmembrane region" description="Helical" evidence="7">
    <location>
        <begin position="12"/>
        <end position="31"/>
    </location>
</feature>
<keyword evidence="10" id="KW-1185">Reference proteome</keyword>
<keyword evidence="4 7" id="KW-0812">Transmembrane</keyword>
<comment type="similarity">
    <text evidence="2">Belongs to the major facilitator superfamily. Sugar transporter (TC 2.A.1.1) family.</text>
</comment>
<comment type="caution">
    <text evidence="9">The sequence shown here is derived from an EMBL/GenBank/DDBJ whole genome shotgun (WGS) entry which is preliminary data.</text>
</comment>
<sequence>MIYDLVYISWRIPSYLQAALAVITIGVYPRLPESPRYLVNIGKSDEARKLLIKYHANDDETLGKDLVDFELKEIETAIAYEKISQSTSFSAFFKTKSNFHRLFNSVYTGIIMMFSGNALISYYLSLILNSIGITDTKKQLQINLALSCFNWANSIFPAYLTDKIRRRPMFLISFLQC</sequence>
<name>A0A9P8PKP6_9ASCO</name>
<dbReference type="InterPro" id="IPR050360">
    <property type="entry name" value="MFS_Sugar_Transporters"/>
</dbReference>
<dbReference type="PANTHER" id="PTHR48022">
    <property type="entry name" value="PLASTIDIC GLUCOSE TRANSPORTER 4"/>
    <property type="match status" value="1"/>
</dbReference>
<evidence type="ECO:0000256" key="1">
    <source>
        <dbReference type="ARBA" id="ARBA00004141"/>
    </source>
</evidence>
<proteinExistence type="inferred from homology"/>
<dbReference type="GO" id="GO:0016020">
    <property type="term" value="C:membrane"/>
    <property type="evidence" value="ECO:0007669"/>
    <property type="project" value="UniProtKB-SubCell"/>
</dbReference>
<dbReference type="Gene3D" id="1.20.1250.20">
    <property type="entry name" value="MFS general substrate transporter like domains"/>
    <property type="match status" value="1"/>
</dbReference>
<dbReference type="InterPro" id="IPR005828">
    <property type="entry name" value="MFS_sugar_transport-like"/>
</dbReference>
<dbReference type="SUPFAM" id="SSF103473">
    <property type="entry name" value="MFS general substrate transporter"/>
    <property type="match status" value="1"/>
</dbReference>
<keyword evidence="5 7" id="KW-1133">Transmembrane helix</keyword>
<gene>
    <name evidence="9" type="ORF">WICMUC_003848</name>
</gene>
<dbReference type="GO" id="GO:0005351">
    <property type="term" value="F:carbohydrate:proton symporter activity"/>
    <property type="evidence" value="ECO:0007669"/>
    <property type="project" value="TreeGrafter"/>
</dbReference>
<accession>A0A9P8PKP6</accession>
<reference evidence="9" key="2">
    <citation type="submission" date="2021-01" db="EMBL/GenBank/DDBJ databases">
        <authorList>
            <person name="Schikora-Tamarit M.A."/>
        </authorList>
    </citation>
    <scope>NUCLEOTIDE SEQUENCE</scope>
    <source>
        <strain evidence="9">CBS6341</strain>
    </source>
</reference>
<dbReference type="EMBL" id="JAEUBF010001041">
    <property type="protein sequence ID" value="KAH3673164.1"/>
    <property type="molecule type" value="Genomic_DNA"/>
</dbReference>
<dbReference type="Pfam" id="PF00083">
    <property type="entry name" value="Sugar_tr"/>
    <property type="match status" value="1"/>
</dbReference>
<keyword evidence="3" id="KW-0813">Transport</keyword>
<evidence type="ECO:0000256" key="5">
    <source>
        <dbReference type="ARBA" id="ARBA00022989"/>
    </source>
</evidence>
<evidence type="ECO:0000256" key="3">
    <source>
        <dbReference type="ARBA" id="ARBA00022448"/>
    </source>
</evidence>
<dbReference type="PANTHER" id="PTHR48022:SF64">
    <property type="entry name" value="MAJOR FACILITATOR SUPERFAMILY (MFS) PROFILE DOMAIN-CONTAINING PROTEIN"/>
    <property type="match status" value="1"/>
</dbReference>
<comment type="subcellular location">
    <subcellularLocation>
        <location evidence="1">Membrane</location>
        <topology evidence="1">Multi-pass membrane protein</topology>
    </subcellularLocation>
</comment>
<reference evidence="9" key="1">
    <citation type="journal article" date="2021" name="Open Biol.">
        <title>Shared evolutionary footprints suggest mitochondrial oxidative damage underlies multiple complex I losses in fungi.</title>
        <authorList>
            <person name="Schikora-Tamarit M.A."/>
            <person name="Marcet-Houben M."/>
            <person name="Nosek J."/>
            <person name="Gabaldon T."/>
        </authorList>
    </citation>
    <scope>NUCLEOTIDE SEQUENCE</scope>
    <source>
        <strain evidence="9">CBS6341</strain>
    </source>
</reference>
<dbReference type="InterPro" id="IPR020846">
    <property type="entry name" value="MFS_dom"/>
</dbReference>
<evidence type="ECO:0000256" key="7">
    <source>
        <dbReference type="SAM" id="Phobius"/>
    </source>
</evidence>
<feature type="transmembrane region" description="Helical" evidence="7">
    <location>
        <begin position="106"/>
        <end position="128"/>
    </location>
</feature>
<evidence type="ECO:0000256" key="2">
    <source>
        <dbReference type="ARBA" id="ARBA00010992"/>
    </source>
</evidence>
<evidence type="ECO:0000313" key="10">
    <source>
        <dbReference type="Proteomes" id="UP000769528"/>
    </source>
</evidence>
<keyword evidence="6 7" id="KW-0472">Membrane</keyword>
<evidence type="ECO:0000259" key="8">
    <source>
        <dbReference type="PROSITE" id="PS50850"/>
    </source>
</evidence>
<evidence type="ECO:0000256" key="4">
    <source>
        <dbReference type="ARBA" id="ARBA00022692"/>
    </source>
</evidence>